<proteinExistence type="predicted"/>
<dbReference type="AlphaFoldDB" id="A0AAV2T3R6"/>
<evidence type="ECO:0000256" key="1">
    <source>
        <dbReference type="SAM" id="Phobius"/>
    </source>
</evidence>
<comment type="caution">
    <text evidence="2">The sequence shown here is derived from an EMBL/GenBank/DDBJ whole genome shotgun (WGS) entry which is preliminary data.</text>
</comment>
<feature type="transmembrane region" description="Helical" evidence="1">
    <location>
        <begin position="31"/>
        <end position="52"/>
    </location>
</feature>
<name>A0AAV2T3R6_CALDB</name>
<keyword evidence="1" id="KW-0472">Membrane</keyword>
<evidence type="ECO:0000313" key="3">
    <source>
        <dbReference type="Proteomes" id="UP001497525"/>
    </source>
</evidence>
<keyword evidence="1" id="KW-1133">Transmembrane helix</keyword>
<dbReference type="EMBL" id="CAXLJL010000068">
    <property type="protein sequence ID" value="CAL5130604.1"/>
    <property type="molecule type" value="Genomic_DNA"/>
</dbReference>
<sequence length="138" mass="16298">MGNIPPNDKAADLSLEIHKILKQKKEDYYGLVLYSDMGFIHWLVLFHDLFLFRNWSRPLSRYEVIPLWHSLDPKYGNSGPESVKNHLYIALLRMQDYRLFPIKPAEGGKFTLYWDFDHKSRGIEVLSVAIYNLLRKSK</sequence>
<accession>A0AAV2T3R6</accession>
<reference evidence="2" key="1">
    <citation type="submission" date="2024-06" db="EMBL/GenBank/DDBJ databases">
        <authorList>
            <person name="Liu X."/>
            <person name="Lenzi L."/>
            <person name="Haldenby T S."/>
            <person name="Uol C."/>
        </authorList>
    </citation>
    <scope>NUCLEOTIDE SEQUENCE</scope>
</reference>
<protein>
    <submittedName>
        <fullName evidence="2">Uncharacterized protein</fullName>
    </submittedName>
</protein>
<organism evidence="2 3">
    <name type="scientific">Calicophoron daubneyi</name>
    <name type="common">Rumen fluke</name>
    <name type="synonym">Paramphistomum daubneyi</name>
    <dbReference type="NCBI Taxonomy" id="300641"/>
    <lineage>
        <taxon>Eukaryota</taxon>
        <taxon>Metazoa</taxon>
        <taxon>Spiralia</taxon>
        <taxon>Lophotrochozoa</taxon>
        <taxon>Platyhelminthes</taxon>
        <taxon>Trematoda</taxon>
        <taxon>Digenea</taxon>
        <taxon>Plagiorchiida</taxon>
        <taxon>Pronocephalata</taxon>
        <taxon>Paramphistomoidea</taxon>
        <taxon>Paramphistomidae</taxon>
        <taxon>Calicophoron</taxon>
    </lineage>
</organism>
<gene>
    <name evidence="2" type="ORF">CDAUBV1_LOCUS2781</name>
</gene>
<evidence type="ECO:0000313" key="2">
    <source>
        <dbReference type="EMBL" id="CAL5130604.1"/>
    </source>
</evidence>
<keyword evidence="1" id="KW-0812">Transmembrane</keyword>
<dbReference type="Proteomes" id="UP001497525">
    <property type="component" value="Unassembled WGS sequence"/>
</dbReference>